<evidence type="ECO:0000313" key="3">
    <source>
        <dbReference type="Proteomes" id="UP001273166"/>
    </source>
</evidence>
<feature type="compositionally biased region" description="Basic and acidic residues" evidence="1">
    <location>
        <begin position="80"/>
        <end position="91"/>
    </location>
</feature>
<feature type="compositionally biased region" description="Basic and acidic residues" evidence="1">
    <location>
        <begin position="170"/>
        <end position="179"/>
    </location>
</feature>
<gene>
    <name evidence="2" type="ORF">B0T15DRAFT_490139</name>
</gene>
<feature type="region of interest" description="Disordered" evidence="1">
    <location>
        <begin position="59"/>
        <end position="200"/>
    </location>
</feature>
<dbReference type="GeneID" id="87885484"/>
<dbReference type="AlphaFoldDB" id="A0AAJ0H4V4"/>
<feature type="compositionally biased region" description="Basic and acidic residues" evidence="1">
    <location>
        <begin position="232"/>
        <end position="241"/>
    </location>
</feature>
<feature type="region of interest" description="Disordered" evidence="1">
    <location>
        <begin position="264"/>
        <end position="341"/>
    </location>
</feature>
<sequence length="341" mass="39341">MATNARVPGGIDPNQVMTCSICGSSCKVRCMITHINDFTCHNKNCLLHTGSVFLDPFKGKISPWDSDPKVKRIGPCYVRPPRDQNRDRGEPRGANFAPDSDRAEEREKRDRKQDRRRDASVPRGRDHRGDHRGEDRPPRADRSRASTPPRRRSPSARGHERRGTSSPLADRGRDRDRARRVPPFREGGTFQRDPFDDDFFKRSRDRMDRSFYGDDPFADDFFQHHHPNGPRPMRDRYRPDPDSFGAADYMDRLADRFERGFGIRDDQFGAGQSPFGRTAMPGGGDRRERGPYPGGPTRTSRPDPYHRPQEHQGRNRGQTGGQRTRRTREEPFRYEWPESNA</sequence>
<feature type="compositionally biased region" description="Basic and acidic residues" evidence="1">
    <location>
        <begin position="99"/>
        <end position="144"/>
    </location>
</feature>
<dbReference type="EMBL" id="JAUDZG010000001">
    <property type="protein sequence ID" value="KAK3311535.1"/>
    <property type="molecule type" value="Genomic_DNA"/>
</dbReference>
<feature type="compositionally biased region" description="Basic and acidic residues" evidence="1">
    <location>
        <begin position="327"/>
        <end position="341"/>
    </location>
</feature>
<keyword evidence="3" id="KW-1185">Reference proteome</keyword>
<dbReference type="Proteomes" id="UP001273166">
    <property type="component" value="Unassembled WGS sequence"/>
</dbReference>
<reference evidence="2" key="2">
    <citation type="submission" date="2023-06" db="EMBL/GenBank/DDBJ databases">
        <authorList>
            <consortium name="Lawrence Berkeley National Laboratory"/>
            <person name="Mondo S.J."/>
            <person name="Hensen N."/>
            <person name="Bonometti L."/>
            <person name="Westerberg I."/>
            <person name="Brannstrom I.O."/>
            <person name="Guillou S."/>
            <person name="Cros-Aarteil S."/>
            <person name="Calhoun S."/>
            <person name="Haridas S."/>
            <person name="Kuo A."/>
            <person name="Pangilinan J."/>
            <person name="Riley R."/>
            <person name="Labutti K."/>
            <person name="Andreopoulos B."/>
            <person name="Lipzen A."/>
            <person name="Chen C."/>
            <person name="Yanf M."/>
            <person name="Daum C."/>
            <person name="Ng V."/>
            <person name="Clum A."/>
            <person name="Steindorff A."/>
            <person name="Ohm R."/>
            <person name="Martin F."/>
            <person name="Silar P."/>
            <person name="Natvig D."/>
            <person name="Lalanne C."/>
            <person name="Gautier V."/>
            <person name="Ament-Velasquez S.L."/>
            <person name="Kruys A."/>
            <person name="Hutchinson M.I."/>
            <person name="Powell A.J."/>
            <person name="Barry K."/>
            <person name="Miller A.N."/>
            <person name="Grigoriev I.V."/>
            <person name="Debuchy R."/>
            <person name="Gladieux P."/>
            <person name="Thoren M.H."/>
            <person name="Johannesson H."/>
        </authorList>
    </citation>
    <scope>NUCLEOTIDE SEQUENCE</scope>
    <source>
        <strain evidence="2">CBS 333.67</strain>
    </source>
</reference>
<evidence type="ECO:0000313" key="2">
    <source>
        <dbReference type="EMBL" id="KAK3311535.1"/>
    </source>
</evidence>
<protein>
    <submittedName>
        <fullName evidence="2">Uncharacterized protein</fullName>
    </submittedName>
</protein>
<name>A0AAJ0H4V4_9PEZI</name>
<evidence type="ECO:0000256" key="1">
    <source>
        <dbReference type="SAM" id="MobiDB-lite"/>
    </source>
</evidence>
<proteinExistence type="predicted"/>
<feature type="region of interest" description="Disordered" evidence="1">
    <location>
        <begin position="216"/>
        <end position="244"/>
    </location>
</feature>
<dbReference type="RefSeq" id="XP_062727315.1">
    <property type="nucleotide sequence ID" value="XM_062866655.1"/>
</dbReference>
<comment type="caution">
    <text evidence="2">The sequence shown here is derived from an EMBL/GenBank/DDBJ whole genome shotgun (WGS) entry which is preliminary data.</text>
</comment>
<feature type="compositionally biased region" description="Basic and acidic residues" evidence="1">
    <location>
        <begin position="300"/>
        <end position="313"/>
    </location>
</feature>
<reference evidence="2" key="1">
    <citation type="journal article" date="2023" name="Mol. Phylogenet. Evol.">
        <title>Genome-scale phylogeny and comparative genomics of the fungal order Sordariales.</title>
        <authorList>
            <person name="Hensen N."/>
            <person name="Bonometti L."/>
            <person name="Westerberg I."/>
            <person name="Brannstrom I.O."/>
            <person name="Guillou S."/>
            <person name="Cros-Aarteil S."/>
            <person name="Calhoun S."/>
            <person name="Haridas S."/>
            <person name="Kuo A."/>
            <person name="Mondo S."/>
            <person name="Pangilinan J."/>
            <person name="Riley R."/>
            <person name="LaButti K."/>
            <person name="Andreopoulos B."/>
            <person name="Lipzen A."/>
            <person name="Chen C."/>
            <person name="Yan M."/>
            <person name="Daum C."/>
            <person name="Ng V."/>
            <person name="Clum A."/>
            <person name="Steindorff A."/>
            <person name="Ohm R.A."/>
            <person name="Martin F."/>
            <person name="Silar P."/>
            <person name="Natvig D.O."/>
            <person name="Lalanne C."/>
            <person name="Gautier V."/>
            <person name="Ament-Velasquez S.L."/>
            <person name="Kruys A."/>
            <person name="Hutchinson M.I."/>
            <person name="Powell A.J."/>
            <person name="Barry K."/>
            <person name="Miller A.N."/>
            <person name="Grigoriev I.V."/>
            <person name="Debuchy R."/>
            <person name="Gladieux P."/>
            <person name="Hiltunen Thoren M."/>
            <person name="Johannesson H."/>
        </authorList>
    </citation>
    <scope>NUCLEOTIDE SEQUENCE</scope>
    <source>
        <strain evidence="2">CBS 333.67</strain>
    </source>
</reference>
<accession>A0AAJ0H4V4</accession>
<organism evidence="2 3">
    <name type="scientific">Chaetomium strumarium</name>
    <dbReference type="NCBI Taxonomy" id="1170767"/>
    <lineage>
        <taxon>Eukaryota</taxon>
        <taxon>Fungi</taxon>
        <taxon>Dikarya</taxon>
        <taxon>Ascomycota</taxon>
        <taxon>Pezizomycotina</taxon>
        <taxon>Sordariomycetes</taxon>
        <taxon>Sordariomycetidae</taxon>
        <taxon>Sordariales</taxon>
        <taxon>Chaetomiaceae</taxon>
        <taxon>Chaetomium</taxon>
    </lineage>
</organism>